<keyword evidence="3" id="KW-1185">Reference proteome</keyword>
<dbReference type="InterPro" id="IPR012337">
    <property type="entry name" value="RNaseH-like_sf"/>
</dbReference>
<evidence type="ECO:0000313" key="2">
    <source>
        <dbReference type="EMBL" id="CAL1677546.1"/>
    </source>
</evidence>
<accession>A0AAV2NDW6</accession>
<name>A0AAV2NDW6_9HYME</name>
<dbReference type="Pfam" id="PF05699">
    <property type="entry name" value="Dimer_Tnp_hAT"/>
    <property type="match status" value="1"/>
</dbReference>
<dbReference type="SUPFAM" id="SSF53098">
    <property type="entry name" value="Ribonuclease H-like"/>
    <property type="match status" value="1"/>
</dbReference>
<evidence type="ECO:0000313" key="3">
    <source>
        <dbReference type="Proteomes" id="UP001497644"/>
    </source>
</evidence>
<evidence type="ECO:0000259" key="1">
    <source>
        <dbReference type="Pfam" id="PF05699"/>
    </source>
</evidence>
<protein>
    <recommendedName>
        <fullName evidence="1">HAT C-terminal dimerisation domain-containing protein</fullName>
    </recommendedName>
</protein>
<feature type="domain" description="HAT C-terminal dimerisation" evidence="1">
    <location>
        <begin position="539"/>
        <end position="594"/>
    </location>
</feature>
<organism evidence="2 3">
    <name type="scientific">Lasius platythorax</name>
    <dbReference type="NCBI Taxonomy" id="488582"/>
    <lineage>
        <taxon>Eukaryota</taxon>
        <taxon>Metazoa</taxon>
        <taxon>Ecdysozoa</taxon>
        <taxon>Arthropoda</taxon>
        <taxon>Hexapoda</taxon>
        <taxon>Insecta</taxon>
        <taxon>Pterygota</taxon>
        <taxon>Neoptera</taxon>
        <taxon>Endopterygota</taxon>
        <taxon>Hymenoptera</taxon>
        <taxon>Apocrita</taxon>
        <taxon>Aculeata</taxon>
        <taxon>Formicoidea</taxon>
        <taxon>Formicidae</taxon>
        <taxon>Formicinae</taxon>
        <taxon>Lasius</taxon>
        <taxon>Lasius</taxon>
    </lineage>
</organism>
<gene>
    <name evidence="2" type="ORF">LPLAT_LOCUS3564</name>
</gene>
<dbReference type="Proteomes" id="UP001497644">
    <property type="component" value="Chromosome 13"/>
</dbReference>
<dbReference type="AlphaFoldDB" id="A0AAV2NDW6"/>
<dbReference type="PANTHER" id="PTHR45913">
    <property type="entry name" value="EPM2A-INTERACTING PROTEIN 1"/>
    <property type="match status" value="1"/>
</dbReference>
<dbReference type="GO" id="GO:0046983">
    <property type="term" value="F:protein dimerization activity"/>
    <property type="evidence" value="ECO:0007669"/>
    <property type="project" value="InterPro"/>
</dbReference>
<sequence length="623" mass="72507">MDRWLNLKRKNINDVDEDASCSKQNETSSSHLKKRRHYSKEYLSIGFTYTGPEDNQLPQCVLCYDILSNDAMKPSKLRRHFNTKHKEHSTKSIDFFKSKEQEFQKSKKMIRKTATGCNNENAVRASFEVSQLIAKTGKPHTIAEELILPAAKIMVSALINEKAAKDLSLISLSNDTVKKRIDGLSANIKEQLLERIRMSPYFALQLDESTDITNKATLLCYVRYEHKRNIFEDLLFISLLVHTTAEEVFNTLNEFITSHEINWLKCVGISTDGARAMSGRLTGLVARIKEIIPSVTWYHCCIHREALVAKKIPEKLKQTLNESVKIVNFIKSKSLNSRLFEQLCKDMDSEHNQLLLHCEVRWLSRGKVLSRFWELRDEIRLFLMEQQFQLHDRLTDFSWLVKLAYLSDIFTHLNMLNLNLQGKKITVFQVEDKIEAMIKKLELWYNRLSNRNYETFPNLTNFLGSTDEVLSEDDTSLIAQHLKDLQHSFREYFPIPDASKNWIRDPFSVNVYELKGLTAAEEDKLIEISTDGALKLQFKEQSLPNFWAHLHADFPELSEKAMKILMPFVTTYLCEKSFSVLVYLKNKYRNRLKNVESELRIQVSTIKPDITRLVSEMQHQPSH</sequence>
<dbReference type="PANTHER" id="PTHR45913:SF19">
    <property type="entry name" value="LOW QUALITY PROTEIN: ZINC FINGER BED DOMAIN-CONTAINING PROTEIN 5-LIKE"/>
    <property type="match status" value="1"/>
</dbReference>
<dbReference type="EMBL" id="OZ034836">
    <property type="protein sequence ID" value="CAL1677546.1"/>
    <property type="molecule type" value="Genomic_DNA"/>
</dbReference>
<proteinExistence type="predicted"/>
<reference evidence="2" key="1">
    <citation type="submission" date="2024-04" db="EMBL/GenBank/DDBJ databases">
        <authorList>
            <consortium name="Molecular Ecology Group"/>
        </authorList>
    </citation>
    <scope>NUCLEOTIDE SEQUENCE</scope>
</reference>
<dbReference type="InterPro" id="IPR008906">
    <property type="entry name" value="HATC_C_dom"/>
</dbReference>